<reference evidence="2 3" key="1">
    <citation type="submission" date="2019-02" db="EMBL/GenBank/DDBJ databases">
        <title>Deep-cultivation of Planctomycetes and their phenomic and genomic characterization uncovers novel biology.</title>
        <authorList>
            <person name="Wiegand S."/>
            <person name="Jogler M."/>
            <person name="Boedeker C."/>
            <person name="Pinto D."/>
            <person name="Vollmers J."/>
            <person name="Rivas-Marin E."/>
            <person name="Kohn T."/>
            <person name="Peeters S.H."/>
            <person name="Heuer A."/>
            <person name="Rast P."/>
            <person name="Oberbeckmann S."/>
            <person name="Bunk B."/>
            <person name="Jeske O."/>
            <person name="Meyerdierks A."/>
            <person name="Storesund J.E."/>
            <person name="Kallscheuer N."/>
            <person name="Luecker S."/>
            <person name="Lage O.M."/>
            <person name="Pohl T."/>
            <person name="Merkel B.J."/>
            <person name="Hornburger P."/>
            <person name="Mueller R.-W."/>
            <person name="Bruemmer F."/>
            <person name="Labrenz M."/>
            <person name="Spormann A.M."/>
            <person name="Op Den Camp H."/>
            <person name="Overmann J."/>
            <person name="Amann R."/>
            <person name="Jetten M.S.M."/>
            <person name="Mascher T."/>
            <person name="Medema M.H."/>
            <person name="Devos D.P."/>
            <person name="Kaster A.-K."/>
            <person name="Ovreas L."/>
            <person name="Rohde M."/>
            <person name="Galperin M.Y."/>
            <person name="Jogler C."/>
        </authorList>
    </citation>
    <scope>NUCLEOTIDE SEQUENCE [LARGE SCALE GENOMIC DNA]</scope>
    <source>
        <strain evidence="2 3">Pla108</strain>
    </source>
</reference>
<gene>
    <name evidence="2" type="ORF">Pla108_16930</name>
</gene>
<protein>
    <recommendedName>
        <fullName evidence="4">Nickel uptake substrate-specific transmembrane region</fullName>
    </recommendedName>
</protein>
<feature type="signal peptide" evidence="1">
    <location>
        <begin position="1"/>
        <end position="37"/>
    </location>
</feature>
<dbReference type="EMBL" id="SJPR01000002">
    <property type="protein sequence ID" value="TWT97541.1"/>
    <property type="molecule type" value="Genomic_DNA"/>
</dbReference>
<proteinExistence type="predicted"/>
<evidence type="ECO:0000313" key="3">
    <source>
        <dbReference type="Proteomes" id="UP000317421"/>
    </source>
</evidence>
<dbReference type="AlphaFoldDB" id="A0A5C6AEP9"/>
<comment type="caution">
    <text evidence="2">The sequence shown here is derived from an EMBL/GenBank/DDBJ whole genome shotgun (WGS) entry which is preliminary data.</text>
</comment>
<feature type="chain" id="PRO_5022659359" description="Nickel uptake substrate-specific transmembrane region" evidence="1">
    <location>
        <begin position="38"/>
        <end position="165"/>
    </location>
</feature>
<keyword evidence="1" id="KW-0732">Signal</keyword>
<sequence precursor="true">MCRSKQALVKSAASRVRSRPRASAALVGVALLTAAGAAGCGDGRFETAPVSGVVTLDGKPVTHGAVIFTPEQGWPAHGELDSEGRFTLKTYEPGDGAIVGEHQIAVVSMTEDDPSEHFERPPSKPIKSLVPDRYANSATSGFTFDVKADQSNEIQLEMVSKGPNR</sequence>
<organism evidence="2 3">
    <name type="scientific">Botrimarina colliarenosi</name>
    <dbReference type="NCBI Taxonomy" id="2528001"/>
    <lineage>
        <taxon>Bacteria</taxon>
        <taxon>Pseudomonadati</taxon>
        <taxon>Planctomycetota</taxon>
        <taxon>Planctomycetia</taxon>
        <taxon>Pirellulales</taxon>
        <taxon>Lacipirellulaceae</taxon>
        <taxon>Botrimarina</taxon>
    </lineage>
</organism>
<dbReference type="OrthoDB" id="281179at2"/>
<dbReference type="RefSeq" id="WP_146444473.1">
    <property type="nucleotide sequence ID" value="NZ_SJPR01000002.1"/>
</dbReference>
<evidence type="ECO:0000256" key="1">
    <source>
        <dbReference type="SAM" id="SignalP"/>
    </source>
</evidence>
<evidence type="ECO:0000313" key="2">
    <source>
        <dbReference type="EMBL" id="TWT97541.1"/>
    </source>
</evidence>
<dbReference type="Proteomes" id="UP000317421">
    <property type="component" value="Unassembled WGS sequence"/>
</dbReference>
<keyword evidence="3" id="KW-1185">Reference proteome</keyword>
<name>A0A5C6AEP9_9BACT</name>
<accession>A0A5C6AEP9</accession>
<evidence type="ECO:0008006" key="4">
    <source>
        <dbReference type="Google" id="ProtNLM"/>
    </source>
</evidence>